<reference evidence="1" key="1">
    <citation type="journal article" date="2014" name="Front. Microbiol.">
        <title>High frequency of phylogenetically diverse reductive dehalogenase-homologous genes in deep subseafloor sedimentary metagenomes.</title>
        <authorList>
            <person name="Kawai M."/>
            <person name="Futagami T."/>
            <person name="Toyoda A."/>
            <person name="Takaki Y."/>
            <person name="Nishi S."/>
            <person name="Hori S."/>
            <person name="Arai W."/>
            <person name="Tsubouchi T."/>
            <person name="Morono Y."/>
            <person name="Uchiyama I."/>
            <person name="Ito T."/>
            <person name="Fujiyama A."/>
            <person name="Inagaki F."/>
            <person name="Takami H."/>
        </authorList>
    </citation>
    <scope>NUCLEOTIDE SEQUENCE</scope>
    <source>
        <strain evidence="1">Expedition CK06-06</strain>
    </source>
</reference>
<evidence type="ECO:0000313" key="1">
    <source>
        <dbReference type="EMBL" id="GAF99707.1"/>
    </source>
</evidence>
<accession>X0UH20</accession>
<proteinExistence type="predicted"/>
<comment type="caution">
    <text evidence="1">The sequence shown here is derived from an EMBL/GenBank/DDBJ whole genome shotgun (WGS) entry which is preliminary data.</text>
</comment>
<sequence length="56" mass="5997">MSAALGTDSAIRDFFGAEAAIMATDKDTLRSRETGGNTEAVQPLYTSPFLLQTPFN</sequence>
<organism evidence="1">
    <name type="scientific">marine sediment metagenome</name>
    <dbReference type="NCBI Taxonomy" id="412755"/>
    <lineage>
        <taxon>unclassified sequences</taxon>
        <taxon>metagenomes</taxon>
        <taxon>ecological metagenomes</taxon>
    </lineage>
</organism>
<name>X0UH20_9ZZZZ</name>
<gene>
    <name evidence="1" type="ORF">S01H1_43232</name>
</gene>
<dbReference type="EMBL" id="BARS01027535">
    <property type="protein sequence ID" value="GAF99707.1"/>
    <property type="molecule type" value="Genomic_DNA"/>
</dbReference>
<protein>
    <submittedName>
        <fullName evidence="1">Uncharacterized protein</fullName>
    </submittedName>
</protein>
<dbReference type="AlphaFoldDB" id="X0UH20"/>